<accession>A0AB34J1X8</accession>
<dbReference type="SMART" id="SM00054">
    <property type="entry name" value="EFh"/>
    <property type="match status" value="1"/>
</dbReference>
<dbReference type="SUPFAM" id="SSF47473">
    <property type="entry name" value="EF-hand"/>
    <property type="match status" value="1"/>
</dbReference>
<evidence type="ECO:0000259" key="1">
    <source>
        <dbReference type="PROSITE" id="PS50222"/>
    </source>
</evidence>
<feature type="domain" description="EF-hand" evidence="1">
    <location>
        <begin position="27"/>
        <end position="62"/>
    </location>
</feature>
<dbReference type="InterPro" id="IPR002048">
    <property type="entry name" value="EF_hand_dom"/>
</dbReference>
<dbReference type="AlphaFoldDB" id="A0AB34J1X8"/>
<organism evidence="2 3">
    <name type="scientific">Prymnesium parvum</name>
    <name type="common">Toxic golden alga</name>
    <dbReference type="NCBI Taxonomy" id="97485"/>
    <lineage>
        <taxon>Eukaryota</taxon>
        <taxon>Haptista</taxon>
        <taxon>Haptophyta</taxon>
        <taxon>Prymnesiophyceae</taxon>
        <taxon>Prymnesiales</taxon>
        <taxon>Prymnesiaceae</taxon>
        <taxon>Prymnesium</taxon>
    </lineage>
</organism>
<proteinExistence type="predicted"/>
<evidence type="ECO:0000313" key="3">
    <source>
        <dbReference type="Proteomes" id="UP001515480"/>
    </source>
</evidence>
<keyword evidence="3" id="KW-1185">Reference proteome</keyword>
<reference evidence="2 3" key="1">
    <citation type="journal article" date="2024" name="Science">
        <title>Giant polyketide synthase enzymes in the biosynthesis of giant marine polyether toxins.</title>
        <authorList>
            <person name="Fallon T.R."/>
            <person name="Shende V.V."/>
            <person name="Wierzbicki I.H."/>
            <person name="Pendleton A.L."/>
            <person name="Watervoot N.F."/>
            <person name="Auber R.P."/>
            <person name="Gonzalez D.J."/>
            <person name="Wisecaver J.H."/>
            <person name="Moore B.S."/>
        </authorList>
    </citation>
    <scope>NUCLEOTIDE SEQUENCE [LARGE SCALE GENOMIC DNA]</scope>
    <source>
        <strain evidence="2 3">12B1</strain>
    </source>
</reference>
<dbReference type="CDD" id="cd00051">
    <property type="entry name" value="EFh"/>
    <property type="match status" value="1"/>
</dbReference>
<dbReference type="GO" id="GO:0005509">
    <property type="term" value="F:calcium ion binding"/>
    <property type="evidence" value="ECO:0007669"/>
    <property type="project" value="InterPro"/>
</dbReference>
<comment type="caution">
    <text evidence="2">The sequence shown here is derived from an EMBL/GenBank/DDBJ whole genome shotgun (WGS) entry which is preliminary data.</text>
</comment>
<dbReference type="Pfam" id="PF13499">
    <property type="entry name" value="EF-hand_7"/>
    <property type="match status" value="1"/>
</dbReference>
<gene>
    <name evidence="2" type="ORF">AB1Y20_006848</name>
</gene>
<name>A0AB34J1X8_PRYPA</name>
<dbReference type="Gene3D" id="1.10.238.10">
    <property type="entry name" value="EF-hand"/>
    <property type="match status" value="1"/>
</dbReference>
<dbReference type="Proteomes" id="UP001515480">
    <property type="component" value="Unassembled WGS sequence"/>
</dbReference>
<dbReference type="PROSITE" id="PS50222">
    <property type="entry name" value="EF_HAND_2"/>
    <property type="match status" value="1"/>
</dbReference>
<dbReference type="EMBL" id="JBGBPQ010000015">
    <property type="protein sequence ID" value="KAL1510545.1"/>
    <property type="molecule type" value="Genomic_DNA"/>
</dbReference>
<evidence type="ECO:0000313" key="2">
    <source>
        <dbReference type="EMBL" id="KAL1510545.1"/>
    </source>
</evidence>
<sequence>MQTKQDASGWISLAELSAALRRSGMFVSDSQLRRMFEEADVDHSGGIDFDEFEALAQVLWQSGFVKDKAQLDSLRPNNVNAMKRVYFEEILSIAEGSGSADVARDAAAGALRIEVRSITLDPNILKIPNLGLFSLVVRVTTPSTTGEGAMPLAVAPFLLRSASFQPRPGSIKLGLEALLPAGTSLIQFELLHEPLVGAGFESVYSRSLFT</sequence>
<dbReference type="InterPro" id="IPR011992">
    <property type="entry name" value="EF-hand-dom_pair"/>
</dbReference>
<protein>
    <recommendedName>
        <fullName evidence="1">EF-hand domain-containing protein</fullName>
    </recommendedName>
</protein>